<dbReference type="STRING" id="387631.Asulf_02208"/>
<evidence type="ECO:0000256" key="1">
    <source>
        <dbReference type="SAM" id="Phobius"/>
    </source>
</evidence>
<keyword evidence="1" id="KW-0472">Membrane</keyword>
<dbReference type="RefSeq" id="WP_015591757.1">
    <property type="nucleotide sequence ID" value="NC_021169.1"/>
</dbReference>
<sequence length="94" mass="9571">MKVCKREVDEETVIKWLAVGMVLAMVGMVVTPMIGINAVEIGYSIGKRYGWDTQESMLWGTAVGATIGAVIGGLAGGVAGAGIGLTLGGMWGAA</sequence>
<dbReference type="KEGG" id="ast:Asulf_02208"/>
<dbReference type="EMBL" id="CP005290">
    <property type="protein sequence ID" value="AGK62161.1"/>
    <property type="molecule type" value="Genomic_DNA"/>
</dbReference>
<dbReference type="HOGENOM" id="CLU_2379236_0_0_2"/>
<proteinExistence type="predicted"/>
<keyword evidence="1" id="KW-0812">Transmembrane</keyword>
<feature type="transmembrane region" description="Helical" evidence="1">
    <location>
        <begin position="12"/>
        <end position="36"/>
    </location>
</feature>
<keyword evidence="1" id="KW-1133">Transmembrane helix</keyword>
<feature type="transmembrane region" description="Helical" evidence="1">
    <location>
        <begin position="56"/>
        <end position="87"/>
    </location>
</feature>
<dbReference type="Proteomes" id="UP000013307">
    <property type="component" value="Chromosome"/>
</dbReference>
<dbReference type="GeneID" id="15393840"/>
<reference evidence="2 3" key="1">
    <citation type="journal article" date="2013" name="Genome Announc.">
        <title>Complete Genome Sequence of the Thermophilic and Facultatively Chemolithoautotrophic Sulfate Reducer Archaeoglobus sulfaticallidus Strain PM70-1T.</title>
        <authorList>
            <person name="Stokke R."/>
            <person name="Hocking W.P."/>
            <person name="Steinsbu B.O."/>
            <person name="Steen I.H."/>
        </authorList>
    </citation>
    <scope>NUCLEOTIDE SEQUENCE [LARGE SCALE GENOMIC DNA]</scope>
    <source>
        <strain evidence="2">PM70-1</strain>
    </source>
</reference>
<keyword evidence="3" id="KW-1185">Reference proteome</keyword>
<dbReference type="AlphaFoldDB" id="N0BND8"/>
<evidence type="ECO:0000313" key="3">
    <source>
        <dbReference type="Proteomes" id="UP000013307"/>
    </source>
</evidence>
<evidence type="ECO:0008006" key="4">
    <source>
        <dbReference type="Google" id="ProtNLM"/>
    </source>
</evidence>
<accession>N0BND8</accession>
<gene>
    <name evidence="2" type="ORF">Asulf_02208</name>
</gene>
<organism evidence="2 3">
    <name type="scientific">Archaeoglobus sulfaticallidus PM70-1</name>
    <dbReference type="NCBI Taxonomy" id="387631"/>
    <lineage>
        <taxon>Archaea</taxon>
        <taxon>Methanobacteriati</taxon>
        <taxon>Methanobacteriota</taxon>
        <taxon>Archaeoglobi</taxon>
        <taxon>Archaeoglobales</taxon>
        <taxon>Archaeoglobaceae</taxon>
        <taxon>Archaeoglobus</taxon>
    </lineage>
</organism>
<dbReference type="eggNOG" id="arCOG09323">
    <property type="taxonomic scope" value="Archaea"/>
</dbReference>
<protein>
    <recommendedName>
        <fullName evidence="4">Glycine zipper domain-containing protein</fullName>
    </recommendedName>
</protein>
<name>N0BND8_9EURY</name>
<evidence type="ECO:0000313" key="2">
    <source>
        <dbReference type="EMBL" id="AGK62161.1"/>
    </source>
</evidence>